<name>A0AAV5GEC4_9BASI</name>
<dbReference type="SUPFAM" id="SSF52047">
    <property type="entry name" value="RNI-like"/>
    <property type="match status" value="1"/>
</dbReference>
<sequence length="564" mass="60951">MDRYAAELASENPQRVSNATHALVRDPVLLEAVFAERRLLEDVCLETAASVAAFERRSLSARDFAERVKGFTVTRCSLPLLRVLPTLTPNLVSLHLAASTTLLDAASIVVALEGLTALRSVSIVGQDQRTRRRRLLDHEPEGQVAQALRELAERVQAREDGLADAQRPLRRLESLAIRNTPLKLSTVDIFLETFGECLRELVLDGCGLDARVVLLAEEFCPELREARLDTLISQSAPAATPRLRGPPIELLREAPLALSSRLTSLHLSSLPRLPAATFSLFSSPHHASLRALSLLHCDVTVAQLSHFTSITRLRIVECPSISAVPAFVDSDARSDLGAGCRALRQLSSTTCLVAAQDLEEVSIFGTSGPSDELAAVALSVHAADASTPLSAQLAVLIRRVVGGTLNLLPLVGPLFSPFHHDSPTLPASVPVASAHFPSNTRTPDLRLELATKSAFARDGLPSPPIGAVPLPCDAPFSSPEARPATSLGTAPSQRETGWLKRRFSVFSRPSLSTTSREEARDAEERREVAAAEVAGPRKRLRQDEVVWLLDVATQSGGRLRQVYV</sequence>
<reference evidence="1 2" key="1">
    <citation type="submission" date="2021-12" db="EMBL/GenBank/DDBJ databases">
        <title>High titer production of polyol ester of fatty acids by Rhodotorula paludigena BS15 towards product separation-free biomass refinery.</title>
        <authorList>
            <person name="Mano J."/>
            <person name="Ono H."/>
            <person name="Tanaka T."/>
            <person name="Naito K."/>
            <person name="Sushida H."/>
            <person name="Ike M."/>
            <person name="Tokuyasu K."/>
            <person name="Kitaoka M."/>
        </authorList>
    </citation>
    <scope>NUCLEOTIDE SEQUENCE [LARGE SCALE GENOMIC DNA]</scope>
    <source>
        <strain evidence="1 2">BS15</strain>
    </source>
</reference>
<keyword evidence="2" id="KW-1185">Reference proteome</keyword>
<dbReference type="Proteomes" id="UP001342314">
    <property type="component" value="Unassembled WGS sequence"/>
</dbReference>
<protein>
    <recommendedName>
        <fullName evidence="3">Proteophosphoglycan ppg4</fullName>
    </recommendedName>
</protein>
<accession>A0AAV5GEC4</accession>
<proteinExistence type="predicted"/>
<dbReference type="InterPro" id="IPR032675">
    <property type="entry name" value="LRR_dom_sf"/>
</dbReference>
<comment type="caution">
    <text evidence="1">The sequence shown here is derived from an EMBL/GenBank/DDBJ whole genome shotgun (WGS) entry which is preliminary data.</text>
</comment>
<evidence type="ECO:0000313" key="2">
    <source>
        <dbReference type="Proteomes" id="UP001342314"/>
    </source>
</evidence>
<dbReference type="Gene3D" id="3.80.10.10">
    <property type="entry name" value="Ribonuclease Inhibitor"/>
    <property type="match status" value="1"/>
</dbReference>
<evidence type="ECO:0000313" key="1">
    <source>
        <dbReference type="EMBL" id="GJN88105.1"/>
    </source>
</evidence>
<dbReference type="AlphaFoldDB" id="A0AAV5GEC4"/>
<dbReference type="EMBL" id="BQKY01000002">
    <property type="protein sequence ID" value="GJN88105.1"/>
    <property type="molecule type" value="Genomic_DNA"/>
</dbReference>
<gene>
    <name evidence="1" type="ORF">Rhopal_001061-T1</name>
</gene>
<evidence type="ECO:0008006" key="3">
    <source>
        <dbReference type="Google" id="ProtNLM"/>
    </source>
</evidence>
<organism evidence="1 2">
    <name type="scientific">Rhodotorula paludigena</name>
    <dbReference type="NCBI Taxonomy" id="86838"/>
    <lineage>
        <taxon>Eukaryota</taxon>
        <taxon>Fungi</taxon>
        <taxon>Dikarya</taxon>
        <taxon>Basidiomycota</taxon>
        <taxon>Pucciniomycotina</taxon>
        <taxon>Microbotryomycetes</taxon>
        <taxon>Sporidiobolales</taxon>
        <taxon>Sporidiobolaceae</taxon>
        <taxon>Rhodotorula</taxon>
    </lineage>
</organism>